<evidence type="ECO:0000259" key="2">
    <source>
        <dbReference type="PROSITE" id="PS50050"/>
    </source>
</evidence>
<evidence type="ECO:0000313" key="4">
    <source>
        <dbReference type="Proteomes" id="UP000550660"/>
    </source>
</evidence>
<dbReference type="Gene3D" id="2.10.50.10">
    <property type="entry name" value="Tumor Necrosis Factor Receptor, subunit A, domain 2"/>
    <property type="match status" value="2"/>
</dbReference>
<comment type="caution">
    <text evidence="1">Lacks conserved residue(s) required for the propagation of feature annotation.</text>
</comment>
<dbReference type="PANTHER" id="PTHR47881">
    <property type="entry name" value="TUMOR NECROSIS FACTOR RECEPTOR SUBFAMILY MEMBER 4"/>
    <property type="match status" value="1"/>
</dbReference>
<evidence type="ECO:0000313" key="3">
    <source>
        <dbReference type="EMBL" id="NXJ82534.1"/>
    </source>
</evidence>
<comment type="caution">
    <text evidence="3">The sequence shown here is derived from an EMBL/GenBank/DDBJ whole genome shotgun (WGS) entry which is preliminary data.</text>
</comment>
<dbReference type="Pfam" id="PF00020">
    <property type="entry name" value="TNFR_c6"/>
    <property type="match status" value="2"/>
</dbReference>
<sequence>GESMKRRCTATTDTICVPCQDEYFSSEHSHKFCKPCTICNARRGSVEVKKCDKTSDRICRCLAGYMPDATRPQGGACIPCPEGSYSMGENKDCQPWTNCSALGKSTLRPGTKTADAIC</sequence>
<feature type="non-terminal residue" evidence="3">
    <location>
        <position position="1"/>
    </location>
</feature>
<dbReference type="InterPro" id="IPR020445">
    <property type="entry name" value="TNFR_4"/>
</dbReference>
<proteinExistence type="predicted"/>
<evidence type="ECO:0000256" key="1">
    <source>
        <dbReference type="PROSITE-ProRule" id="PRU00206"/>
    </source>
</evidence>
<dbReference type="AlphaFoldDB" id="A0A7L0EHX6"/>
<name>A0A7L0EHX6_TROML</name>
<dbReference type="Proteomes" id="UP000550660">
    <property type="component" value="Unassembled WGS sequence"/>
</dbReference>
<gene>
    <name evidence="3" type="primary">Tnfrsf4</name>
    <name evidence="3" type="ORF">TROMEL_R08314</name>
</gene>
<accession>A0A7L0EHX6</accession>
<feature type="domain" description="TNFR-Cys" evidence="2">
    <location>
        <begin position="18"/>
        <end position="59"/>
    </location>
</feature>
<dbReference type="SUPFAM" id="SSF57586">
    <property type="entry name" value="TNF receptor-like"/>
    <property type="match status" value="3"/>
</dbReference>
<protein>
    <submittedName>
        <fullName evidence="3">TNR4 factor</fullName>
    </submittedName>
</protein>
<feature type="repeat" description="TNFR-Cys" evidence="1">
    <location>
        <begin position="18"/>
        <end position="59"/>
    </location>
</feature>
<dbReference type="GO" id="GO:0005031">
    <property type="term" value="F:tumor necrosis factor receptor activity"/>
    <property type="evidence" value="ECO:0007669"/>
    <property type="project" value="InterPro"/>
</dbReference>
<feature type="non-terminal residue" evidence="3">
    <location>
        <position position="118"/>
    </location>
</feature>
<dbReference type="PANTHER" id="PTHR47881:SF1">
    <property type="entry name" value="TUMOR NECROSIS FACTOR RECEPTOR SUPERFAMILY MEMBER 4"/>
    <property type="match status" value="1"/>
</dbReference>
<dbReference type="InterPro" id="IPR001368">
    <property type="entry name" value="TNFR/NGFR_Cys_rich_reg"/>
</dbReference>
<organism evidence="3 4">
    <name type="scientific">Trogon melanurus</name>
    <name type="common">Black-tailed trogon</name>
    <dbReference type="NCBI Taxonomy" id="56311"/>
    <lineage>
        <taxon>Eukaryota</taxon>
        <taxon>Metazoa</taxon>
        <taxon>Chordata</taxon>
        <taxon>Craniata</taxon>
        <taxon>Vertebrata</taxon>
        <taxon>Euteleostomi</taxon>
        <taxon>Archelosauria</taxon>
        <taxon>Archosauria</taxon>
        <taxon>Dinosauria</taxon>
        <taxon>Saurischia</taxon>
        <taxon>Theropoda</taxon>
        <taxon>Coelurosauria</taxon>
        <taxon>Aves</taxon>
        <taxon>Neognathae</taxon>
        <taxon>Neoaves</taxon>
        <taxon>Telluraves</taxon>
        <taxon>Coraciimorphae</taxon>
        <taxon>Trogoniformes</taxon>
        <taxon>Trogonidae</taxon>
        <taxon>Trogon</taxon>
    </lineage>
</organism>
<dbReference type="EMBL" id="VXAG01001043">
    <property type="protein sequence ID" value="NXJ82534.1"/>
    <property type="molecule type" value="Genomic_DNA"/>
</dbReference>
<dbReference type="GO" id="GO:0006954">
    <property type="term" value="P:inflammatory response"/>
    <property type="evidence" value="ECO:0007669"/>
    <property type="project" value="InterPro"/>
</dbReference>
<dbReference type="PROSITE" id="PS50050">
    <property type="entry name" value="TNFR_NGFR_2"/>
    <property type="match status" value="1"/>
</dbReference>
<keyword evidence="4" id="KW-1185">Reference proteome</keyword>
<dbReference type="SMART" id="SM00208">
    <property type="entry name" value="TNFR"/>
    <property type="match status" value="2"/>
</dbReference>
<reference evidence="3 4" key="1">
    <citation type="submission" date="2019-09" db="EMBL/GenBank/DDBJ databases">
        <title>Bird 10,000 Genomes (B10K) Project - Family phase.</title>
        <authorList>
            <person name="Zhang G."/>
        </authorList>
    </citation>
    <scope>NUCLEOTIDE SEQUENCE [LARGE SCALE GENOMIC DNA]</scope>
    <source>
        <strain evidence="3">B10K-DU-007-40</strain>
        <tissue evidence="3">Mixed tissue sample</tissue>
    </source>
</reference>
<dbReference type="OrthoDB" id="9950067at2759"/>